<dbReference type="eggNOG" id="ENOG5031YCA">
    <property type="taxonomic scope" value="Bacteria"/>
</dbReference>
<dbReference type="RefSeq" id="WP_006895988.1">
    <property type="nucleotide sequence ID" value="NZ_BANU01000010.1"/>
</dbReference>
<comment type="caution">
    <text evidence="2">The sequence shown here is derived from an EMBL/GenBank/DDBJ whole genome shotgun (WGS) entry which is preliminary data.</text>
</comment>
<name>L7LIP5_9ACTN</name>
<evidence type="ECO:0000256" key="1">
    <source>
        <dbReference type="SAM" id="MobiDB-lite"/>
    </source>
</evidence>
<evidence type="ECO:0000313" key="3">
    <source>
        <dbReference type="Proteomes" id="UP000035083"/>
    </source>
</evidence>
<reference evidence="2 3" key="1">
    <citation type="submission" date="2012-12" db="EMBL/GenBank/DDBJ databases">
        <title>Whole genome shotgun sequence of Gordonia sihwensis NBRC 108236.</title>
        <authorList>
            <person name="Yoshida I."/>
            <person name="Hosoyama A."/>
            <person name="Tsuchikane K."/>
            <person name="Ando Y."/>
            <person name="Baba S."/>
            <person name="Ohji S."/>
            <person name="Hamada M."/>
            <person name="Tamura T."/>
            <person name="Yamazoe A."/>
            <person name="Yamazaki S."/>
            <person name="Fujita N."/>
        </authorList>
    </citation>
    <scope>NUCLEOTIDE SEQUENCE [LARGE SCALE GENOMIC DNA]</scope>
    <source>
        <strain evidence="2 3">NBRC 108236</strain>
    </source>
</reference>
<protein>
    <recommendedName>
        <fullName evidence="4">DUF3800 domain-containing protein</fullName>
    </recommendedName>
</protein>
<keyword evidence="3" id="KW-1185">Reference proteome</keyword>
<sequence>MTNYHFWEDSPDYDEPPEDDPWEEPLDPWEEAELFDLMEREREAASKPSMHVFIDDSGDGGFKLDKGSSSHLVMAACVFRDPTEIEHLADRIEACRTKCKHRGEFKYSKGTKRQRDHFFEYIEPVKFDIRTIVIDKAIIYSPTLRSSASKLKSFAIRMLLTKNYGQINNAKVIIDGLDIRGFGIPDAEYLMRKVHEERPGVIDSVRFGDSTQNVGLQLADMVAGAINAHVKTHAKSDSTHFDLIRPRTYQPRGSLWRYK</sequence>
<accession>L7LIP5</accession>
<dbReference type="Proteomes" id="UP000035083">
    <property type="component" value="Unassembled WGS sequence"/>
</dbReference>
<organism evidence="2 3">
    <name type="scientific">Gordonia sihwensis NBRC 108236</name>
    <dbReference type="NCBI Taxonomy" id="1223544"/>
    <lineage>
        <taxon>Bacteria</taxon>
        <taxon>Bacillati</taxon>
        <taxon>Actinomycetota</taxon>
        <taxon>Actinomycetes</taxon>
        <taxon>Mycobacteriales</taxon>
        <taxon>Gordoniaceae</taxon>
        <taxon>Gordonia</taxon>
    </lineage>
</organism>
<dbReference type="Pfam" id="PF12686">
    <property type="entry name" value="DUF3800"/>
    <property type="match status" value="1"/>
</dbReference>
<evidence type="ECO:0008006" key="4">
    <source>
        <dbReference type="Google" id="ProtNLM"/>
    </source>
</evidence>
<dbReference type="AlphaFoldDB" id="L7LIP5"/>
<dbReference type="EMBL" id="BANU01000010">
    <property type="protein sequence ID" value="GAC60606.1"/>
    <property type="molecule type" value="Genomic_DNA"/>
</dbReference>
<evidence type="ECO:0000313" key="2">
    <source>
        <dbReference type="EMBL" id="GAC60606.1"/>
    </source>
</evidence>
<feature type="compositionally biased region" description="Acidic residues" evidence="1">
    <location>
        <begin position="9"/>
        <end position="25"/>
    </location>
</feature>
<dbReference type="InterPro" id="IPR024524">
    <property type="entry name" value="DUF3800"/>
</dbReference>
<gene>
    <name evidence="2" type="ORF">GSI01S_10_01980</name>
</gene>
<feature type="region of interest" description="Disordered" evidence="1">
    <location>
        <begin position="1"/>
        <end position="25"/>
    </location>
</feature>
<proteinExistence type="predicted"/>